<sequence>MNELSYRQIQNELKKRQLNSNGKKNIIVKRLKIAYEKEIKNQSSYVTKFHDLPNEIYRDIFDYLLSFNIIHSFYGLNHRLNEIIQNIPMKLNFNNLNKIEYKRILKYIVPKIMNQTMAIDLGESSKIISCFSSSCYSEFVIDLFIQSFNLIQFSNLRFLSLTALNQKQLETLFLIIPNMSSLRSLRLLEQNYCCSSNETICKLVLANNSHYSIDKSNHLTHVFIETNPPFKILTLLHKYFINKISFDYIQINIRCALYFYVHALACLDCNGLSNLISNMTYFKIDVTIGTFQSMFELIRRFSKIHHLSVKTTLQAYANGHQWTELLAQMPNIIKLDLDIHLDSYKSDQELQAFQTKFWFARQWIVQCIKSQSNCSECKIIHRSI</sequence>
<feature type="domain" description="F-box" evidence="1">
    <location>
        <begin position="46"/>
        <end position="96"/>
    </location>
</feature>
<dbReference type="EMBL" id="CAJNOO010000001">
    <property type="protein sequence ID" value="CAF0730488.1"/>
    <property type="molecule type" value="Genomic_DNA"/>
</dbReference>
<gene>
    <name evidence="3" type="ORF">RFH988_LOCUS70</name>
</gene>
<feature type="domain" description="SAP" evidence="2">
    <location>
        <begin position="1"/>
        <end position="35"/>
    </location>
</feature>
<dbReference type="AlphaFoldDB" id="A0A813N0Z1"/>
<name>A0A813N0Z1_9BILA</name>
<evidence type="ECO:0008006" key="5">
    <source>
        <dbReference type="Google" id="ProtNLM"/>
    </source>
</evidence>
<dbReference type="Proteomes" id="UP000663882">
    <property type="component" value="Unassembled WGS sequence"/>
</dbReference>
<protein>
    <recommendedName>
        <fullName evidence="5">F-box domain-containing protein</fullName>
    </recommendedName>
</protein>
<evidence type="ECO:0000313" key="4">
    <source>
        <dbReference type="Proteomes" id="UP000663882"/>
    </source>
</evidence>
<dbReference type="InterPro" id="IPR036361">
    <property type="entry name" value="SAP_dom_sf"/>
</dbReference>
<dbReference type="OrthoDB" id="9999991at2759"/>
<evidence type="ECO:0000259" key="1">
    <source>
        <dbReference type="PROSITE" id="PS50181"/>
    </source>
</evidence>
<evidence type="ECO:0000259" key="2">
    <source>
        <dbReference type="PROSITE" id="PS50800"/>
    </source>
</evidence>
<reference evidence="3" key="1">
    <citation type="submission" date="2021-02" db="EMBL/GenBank/DDBJ databases">
        <authorList>
            <person name="Nowell W R."/>
        </authorList>
    </citation>
    <scope>NUCLEOTIDE SEQUENCE</scope>
</reference>
<dbReference type="PROSITE" id="PS50181">
    <property type="entry name" value="FBOX"/>
    <property type="match status" value="1"/>
</dbReference>
<dbReference type="InterPro" id="IPR001810">
    <property type="entry name" value="F-box_dom"/>
</dbReference>
<dbReference type="InterPro" id="IPR003034">
    <property type="entry name" value="SAP_dom"/>
</dbReference>
<evidence type="ECO:0000313" key="3">
    <source>
        <dbReference type="EMBL" id="CAF0730488.1"/>
    </source>
</evidence>
<proteinExistence type="predicted"/>
<accession>A0A813N0Z1</accession>
<dbReference type="Gene3D" id="1.10.720.30">
    <property type="entry name" value="SAP domain"/>
    <property type="match status" value="1"/>
</dbReference>
<dbReference type="PROSITE" id="PS50800">
    <property type="entry name" value="SAP"/>
    <property type="match status" value="1"/>
</dbReference>
<dbReference type="SMART" id="SM00513">
    <property type="entry name" value="SAP"/>
    <property type="match status" value="1"/>
</dbReference>
<organism evidence="3 4">
    <name type="scientific">Rotaria sordida</name>
    <dbReference type="NCBI Taxonomy" id="392033"/>
    <lineage>
        <taxon>Eukaryota</taxon>
        <taxon>Metazoa</taxon>
        <taxon>Spiralia</taxon>
        <taxon>Gnathifera</taxon>
        <taxon>Rotifera</taxon>
        <taxon>Eurotatoria</taxon>
        <taxon>Bdelloidea</taxon>
        <taxon>Philodinida</taxon>
        <taxon>Philodinidae</taxon>
        <taxon>Rotaria</taxon>
    </lineage>
</organism>
<comment type="caution">
    <text evidence="3">The sequence shown here is derived from an EMBL/GenBank/DDBJ whole genome shotgun (WGS) entry which is preliminary data.</text>
</comment>